<organism evidence="1">
    <name type="scientific">Methanofollis liminatans</name>
    <dbReference type="NCBI Taxonomy" id="2201"/>
    <lineage>
        <taxon>Archaea</taxon>
        <taxon>Methanobacteriati</taxon>
        <taxon>Methanobacteriota</taxon>
        <taxon>Stenosarchaea group</taxon>
        <taxon>Methanomicrobia</taxon>
        <taxon>Methanomicrobiales</taxon>
        <taxon>Methanomicrobiaceae</taxon>
        <taxon>Methanofollis</taxon>
    </lineage>
</organism>
<dbReference type="EMBL" id="DSBY01000201">
    <property type="protein sequence ID" value="HDS63445.1"/>
    <property type="molecule type" value="Genomic_DNA"/>
</dbReference>
<name>A0A831LQL3_9EURY</name>
<evidence type="ECO:0000313" key="1">
    <source>
        <dbReference type="EMBL" id="HDS63445.1"/>
    </source>
</evidence>
<comment type="caution">
    <text evidence="1">The sequence shown here is derived from an EMBL/GenBank/DDBJ whole genome shotgun (WGS) entry which is preliminary data.</text>
</comment>
<dbReference type="Proteomes" id="UP000885648">
    <property type="component" value="Unassembled WGS sequence"/>
</dbReference>
<proteinExistence type="predicted"/>
<sequence>MNFSEKFSYLFILSLVALTVLTMPLIAGCISVSKAGDTDAVDLPGGVQGPDGGGAVSAAAVQRETKSTVMPAEAILTVQSDRIVLKNPPTLEANTSHMLGTLFQEKRLILQSNYAYIVDVAAPPLVIRFKATPASTDPRESYFVVTVRDEKSREIIVKDGYGRIYSGNKEQEIIIYGAGTYHINIEASQIDVEFKILTADAPLEELPLVFEEDAFEFWEYF</sequence>
<dbReference type="PROSITE" id="PS51257">
    <property type="entry name" value="PROKAR_LIPOPROTEIN"/>
    <property type="match status" value="1"/>
</dbReference>
<gene>
    <name evidence="1" type="ORF">ENN52_04870</name>
</gene>
<protein>
    <submittedName>
        <fullName evidence="1">Uncharacterized protein</fullName>
    </submittedName>
</protein>
<dbReference type="AlphaFoldDB" id="A0A831LQL3"/>
<accession>A0A831LQL3</accession>
<reference evidence="1" key="1">
    <citation type="journal article" date="2020" name="mSystems">
        <title>Genome- and Community-Level Interaction Insights into Carbon Utilization and Element Cycling Functions of Hydrothermarchaeota in Hydrothermal Sediment.</title>
        <authorList>
            <person name="Zhou Z."/>
            <person name="Liu Y."/>
            <person name="Xu W."/>
            <person name="Pan J."/>
            <person name="Luo Z.H."/>
            <person name="Li M."/>
        </authorList>
    </citation>
    <scope>NUCLEOTIDE SEQUENCE</scope>
    <source>
        <strain evidence="1">SpSt-1183</strain>
    </source>
</reference>